<proteinExistence type="predicted"/>
<protein>
    <submittedName>
        <fullName evidence="2">Ligand-dependent nuclear receptor-interacting factor 1</fullName>
    </submittedName>
</protein>
<dbReference type="Pfam" id="PF15741">
    <property type="entry name" value="LRIF1"/>
    <property type="match status" value="1"/>
</dbReference>
<dbReference type="Proteomes" id="UP000504617">
    <property type="component" value="Unplaced"/>
</dbReference>
<keyword evidence="2" id="KW-0675">Receptor</keyword>
<reference evidence="2" key="1">
    <citation type="submission" date="2025-08" db="UniProtKB">
        <authorList>
            <consortium name="RefSeq"/>
        </authorList>
    </citation>
    <scope>IDENTIFICATION</scope>
    <source>
        <tissue evidence="2">Skeletal muscle</tissue>
    </source>
</reference>
<dbReference type="AlphaFoldDB" id="A0A6I9YCR7"/>
<dbReference type="OrthoDB" id="9944055at2759"/>
<organism evidence="1 2">
    <name type="scientific">Thamnophis sirtalis</name>
    <dbReference type="NCBI Taxonomy" id="35019"/>
    <lineage>
        <taxon>Eukaryota</taxon>
        <taxon>Metazoa</taxon>
        <taxon>Chordata</taxon>
        <taxon>Craniata</taxon>
        <taxon>Vertebrata</taxon>
        <taxon>Euteleostomi</taxon>
        <taxon>Lepidosauria</taxon>
        <taxon>Squamata</taxon>
        <taxon>Bifurcata</taxon>
        <taxon>Unidentata</taxon>
        <taxon>Episquamata</taxon>
        <taxon>Toxicofera</taxon>
        <taxon>Serpentes</taxon>
        <taxon>Colubroidea</taxon>
        <taxon>Colubridae</taxon>
        <taxon>Natricinae</taxon>
        <taxon>Thamnophis</taxon>
    </lineage>
</organism>
<gene>
    <name evidence="2" type="primary">LRIF1</name>
</gene>
<evidence type="ECO:0000313" key="2">
    <source>
        <dbReference type="RefSeq" id="XP_013921854.1"/>
    </source>
</evidence>
<keyword evidence="1" id="KW-1185">Reference proteome</keyword>
<dbReference type="PANTHER" id="PTHR16131">
    <property type="entry name" value="LIGAND-DEPENDENT NUCLEAR RECEPTOR-INTERACTING FACTOR 1"/>
    <property type="match status" value="1"/>
</dbReference>
<dbReference type="GO" id="GO:0042974">
    <property type="term" value="F:nuclear retinoic acid receptor binding"/>
    <property type="evidence" value="ECO:0007669"/>
    <property type="project" value="InterPro"/>
</dbReference>
<dbReference type="InterPro" id="IPR026191">
    <property type="entry name" value="LRIF1"/>
</dbReference>
<dbReference type="PANTHER" id="PTHR16131:SF2">
    <property type="entry name" value="LIGAND-DEPENDENT NUCLEAR RECEPTOR-INTERACTING FACTOR 1"/>
    <property type="match status" value="1"/>
</dbReference>
<sequence>MSEMALAVVATNGNGQPAVDTPSYITECVYQLVQMTGKDGKKVLKLYPASKPLNNLKPLVQSPVVSRDVKGNVSLSVHDYAKTSFASTITSAAAKISKLKTVEPRRLILPKPLNQLEQVNVTIVVKQNPIALTVSGIQSSYSADRSSLQKSFAPICLDTNTTVVKMENTPLSMKLPMLPSGPQLQIPAHAKVKTLPVSVLPLVVQDKILAAASNTSGTGEHINAPIFISPVNTVKMLASESLETKSLGKVSSSLILATPQKFVNSSASMENKMSPSKLIVHENSQSSTTYLVPVKSSNKVASKLLITLTDTKNTKNNSTSILPICSNSLHESHANMPSIKENTLFICNGKVYSLAKKKANILSTLKPIKQESTNVRKQTSELISSVTDNTILNQIINLVLSKNKRIASNVKEPKFSDNTIPYLKSEVNKDFKVESTPSTSPHDNFQISSIRQHEAVSTRSSASIGINVAQKYIKKENTYDSTHKDLSSKAATDPTSPPVLHHAVKEEEQEVQITSGMPIWMKHIQEQQKKDFLNLQLRKKFGLFKEERVYLRRVSSVPSKNSEAYVFSNSVQMNDIDNLMSIPVKSESEKEEMIIGEQGRKLNKKRKTKAIPVLENPKKRKNDVTTMQNSNFECNSSYSVMENLNNSCTQNLLEHKHSSFLQCPHVSNPWVCNNSEENRVLNSTSNCHESETALGESSFKKDIFPFTPPDLEETIKDEKITRLKLLLREREAALEAVRKKMHRC</sequence>
<evidence type="ECO:0000313" key="1">
    <source>
        <dbReference type="Proteomes" id="UP000504617"/>
    </source>
</evidence>
<dbReference type="KEGG" id="tsr:106548881"/>
<dbReference type="RefSeq" id="XP_013921854.1">
    <property type="nucleotide sequence ID" value="XM_014066379.1"/>
</dbReference>
<dbReference type="GO" id="GO:0006355">
    <property type="term" value="P:regulation of DNA-templated transcription"/>
    <property type="evidence" value="ECO:0007669"/>
    <property type="project" value="InterPro"/>
</dbReference>
<name>A0A6I9YCR7_9SAUR</name>
<dbReference type="CTD" id="55791"/>
<dbReference type="GeneID" id="106548881"/>
<accession>A0A6I9YCR7</accession>